<comment type="similarity">
    <text evidence="4">In the N-terminal section; belongs to the AAA ATPase family.</text>
</comment>
<keyword evidence="6 16" id="KW-0812">Transmembrane</keyword>
<protein>
    <recommendedName>
        <fullName evidence="17">AAA+ ATPase domain-containing protein</fullName>
    </recommendedName>
</protein>
<comment type="subcellular location">
    <subcellularLocation>
        <location evidence="2">Membrane</location>
    </subcellularLocation>
</comment>
<dbReference type="Gene3D" id="1.10.8.60">
    <property type="match status" value="1"/>
</dbReference>
<keyword evidence="20" id="KW-1185">Reference proteome</keyword>
<feature type="region of interest" description="Disordered" evidence="15">
    <location>
        <begin position="660"/>
        <end position="685"/>
    </location>
</feature>
<dbReference type="GO" id="GO:0046872">
    <property type="term" value="F:metal ion binding"/>
    <property type="evidence" value="ECO:0007669"/>
    <property type="project" value="UniProtKB-KW"/>
</dbReference>
<keyword evidence="12 16" id="KW-1133">Transmembrane helix</keyword>
<dbReference type="Pfam" id="PF00004">
    <property type="entry name" value="AAA"/>
    <property type="match status" value="1"/>
</dbReference>
<evidence type="ECO:0000256" key="9">
    <source>
        <dbReference type="ARBA" id="ARBA00022801"/>
    </source>
</evidence>
<evidence type="ECO:0000256" key="10">
    <source>
        <dbReference type="ARBA" id="ARBA00022833"/>
    </source>
</evidence>
<dbReference type="EMBL" id="KL367504">
    <property type="protein sequence ID" value="KFD68504.1"/>
    <property type="molecule type" value="Genomic_DNA"/>
</dbReference>
<dbReference type="InterPro" id="IPR027417">
    <property type="entry name" value="P-loop_NTPase"/>
</dbReference>
<dbReference type="Proteomes" id="UP000030758">
    <property type="component" value="Unassembled WGS sequence"/>
</dbReference>
<dbReference type="MEROPS" id="M41.A11"/>
<evidence type="ECO:0000259" key="17">
    <source>
        <dbReference type="SMART" id="SM00382"/>
    </source>
</evidence>
<evidence type="ECO:0000256" key="16">
    <source>
        <dbReference type="SAM" id="Phobius"/>
    </source>
</evidence>
<dbReference type="GO" id="GO:0004176">
    <property type="term" value="F:ATP-dependent peptidase activity"/>
    <property type="evidence" value="ECO:0007669"/>
    <property type="project" value="InterPro"/>
</dbReference>
<evidence type="ECO:0000256" key="6">
    <source>
        <dbReference type="ARBA" id="ARBA00022692"/>
    </source>
</evidence>
<keyword evidence="7" id="KW-0479">Metal-binding</keyword>
<dbReference type="GO" id="GO:0005743">
    <property type="term" value="C:mitochondrial inner membrane"/>
    <property type="evidence" value="ECO:0007669"/>
    <property type="project" value="TreeGrafter"/>
</dbReference>
<accession>A0A085NGA8</accession>
<keyword evidence="9" id="KW-0378">Hydrolase</keyword>
<dbReference type="InterPro" id="IPR037219">
    <property type="entry name" value="Peptidase_M41-like"/>
</dbReference>
<dbReference type="AlphaFoldDB" id="A0A085NGA8"/>
<dbReference type="GO" id="GO:0004222">
    <property type="term" value="F:metalloendopeptidase activity"/>
    <property type="evidence" value="ECO:0007669"/>
    <property type="project" value="InterPro"/>
</dbReference>
<name>A0A085NGA8_9BILA</name>
<dbReference type="EMBL" id="KL363264">
    <property type="protein sequence ID" value="KFD49759.1"/>
    <property type="molecule type" value="Genomic_DNA"/>
</dbReference>
<dbReference type="InterPro" id="IPR003960">
    <property type="entry name" value="ATPase_AAA_CS"/>
</dbReference>
<comment type="similarity">
    <text evidence="3">In the C-terminal section; belongs to the peptidase M41 family.</text>
</comment>
<keyword evidence="14 16" id="KW-0472">Membrane</keyword>
<keyword evidence="10" id="KW-0862">Zinc</keyword>
<comment type="cofactor">
    <cofactor evidence="1">
        <name>Zn(2+)</name>
        <dbReference type="ChEBI" id="CHEBI:29105"/>
    </cofactor>
</comment>
<dbReference type="InterPro" id="IPR041569">
    <property type="entry name" value="AAA_lid_3"/>
</dbReference>
<evidence type="ECO:0000256" key="7">
    <source>
        <dbReference type="ARBA" id="ARBA00022723"/>
    </source>
</evidence>
<evidence type="ECO:0000313" key="19">
    <source>
        <dbReference type="EMBL" id="KFD68504.1"/>
    </source>
</evidence>
<evidence type="ECO:0000313" key="18">
    <source>
        <dbReference type="EMBL" id="KFD49759.1"/>
    </source>
</evidence>
<feature type="domain" description="AAA+ ATPase" evidence="17">
    <location>
        <begin position="286"/>
        <end position="423"/>
    </location>
</feature>
<dbReference type="Proteomes" id="UP000030764">
    <property type="component" value="Unassembled WGS sequence"/>
</dbReference>
<dbReference type="GO" id="GO:0007005">
    <property type="term" value="P:mitochondrion organization"/>
    <property type="evidence" value="ECO:0007669"/>
    <property type="project" value="TreeGrafter"/>
</dbReference>
<evidence type="ECO:0000256" key="11">
    <source>
        <dbReference type="ARBA" id="ARBA00022840"/>
    </source>
</evidence>
<gene>
    <name evidence="18" type="ORF">M513_09354</name>
    <name evidence="19" type="ORF">M514_09354</name>
</gene>
<dbReference type="Gene3D" id="3.40.50.300">
    <property type="entry name" value="P-loop containing nucleotide triphosphate hydrolases"/>
    <property type="match status" value="1"/>
</dbReference>
<evidence type="ECO:0000256" key="5">
    <source>
        <dbReference type="ARBA" id="ARBA00022670"/>
    </source>
</evidence>
<dbReference type="GO" id="GO:0016887">
    <property type="term" value="F:ATP hydrolysis activity"/>
    <property type="evidence" value="ECO:0007669"/>
    <property type="project" value="InterPro"/>
</dbReference>
<reference evidence="19 20" key="1">
    <citation type="journal article" date="2014" name="Nat. Genet.">
        <title>Genome and transcriptome of the porcine whipworm Trichuris suis.</title>
        <authorList>
            <person name="Jex A.R."/>
            <person name="Nejsum P."/>
            <person name="Schwarz E.M."/>
            <person name="Hu L."/>
            <person name="Young N.D."/>
            <person name="Hall R.S."/>
            <person name="Korhonen P.K."/>
            <person name="Liao S."/>
            <person name="Thamsborg S."/>
            <person name="Xia J."/>
            <person name="Xu P."/>
            <person name="Wang S."/>
            <person name="Scheerlinck J.P."/>
            <person name="Hofmann A."/>
            <person name="Sternberg P.W."/>
            <person name="Wang J."/>
            <person name="Gasser R.B."/>
        </authorList>
    </citation>
    <scope>NUCLEOTIDE SEQUENCE [LARGE SCALE GENOMIC DNA]</scope>
    <source>
        <strain evidence="19">DCEP-RM93F</strain>
        <strain evidence="18">DCEP-RM93M</strain>
    </source>
</reference>
<keyword evidence="11" id="KW-0067">ATP-binding</keyword>
<dbReference type="SUPFAM" id="SSF140990">
    <property type="entry name" value="FtsH protease domain-like"/>
    <property type="match status" value="1"/>
</dbReference>
<evidence type="ECO:0000256" key="2">
    <source>
        <dbReference type="ARBA" id="ARBA00004370"/>
    </source>
</evidence>
<dbReference type="GO" id="GO:0005524">
    <property type="term" value="F:ATP binding"/>
    <property type="evidence" value="ECO:0007669"/>
    <property type="project" value="UniProtKB-KW"/>
</dbReference>
<dbReference type="GO" id="GO:0006515">
    <property type="term" value="P:protein quality control for misfolded or incompletely synthesized proteins"/>
    <property type="evidence" value="ECO:0007669"/>
    <property type="project" value="TreeGrafter"/>
</dbReference>
<dbReference type="FunFam" id="1.10.8.60:FF:000001">
    <property type="entry name" value="ATP-dependent zinc metalloprotease FtsH"/>
    <property type="match status" value="1"/>
</dbReference>
<dbReference type="InterPro" id="IPR003593">
    <property type="entry name" value="AAA+_ATPase"/>
</dbReference>
<evidence type="ECO:0000256" key="1">
    <source>
        <dbReference type="ARBA" id="ARBA00001947"/>
    </source>
</evidence>
<sequence>MLPVYNGFLTFAQFPLTAKCVQSLVDLAGAWSVSATIFDKRKTVVSSARSLSEKGRFLYLPRDKNQTIPLNSCFFWFNTGKSNFVHDFRLSWSKGMEVRMSRLKGCLFRIEDVFLNATNNGLCVLPRRNFKTRRLPRSSSKSDAFVSSKSKGRKFKQNWLWWLSAILPWRSSGKRLEKLLEKAETENAQILVKTAFTEGYVASGGITKKFLFFAFMLLLLPSLLQLYLHYGLISDHLFSSVKEIVPEEINVNFDDVKGIDEAKEELIQIVDYLKQPEKYSKLGGRLPKGVLLVGPPGIGKTLLARAIAGEAGVAFFHTSGSEFEEMFVGLGAKRIRDLFEAARERAPCVLFIDEIDSVGTRRTDQTVVAYSNQTLNQLLSEMDGFEPTEGVIVLAATNRREDLDPALLRPGRFDLQLVLGYPDLKGRMDIFNLYLSRIKTNDEIDVETMAKGTIGFSGADIENVVNQAALKAAADNKEYVDMQYLEYAKDLVLMGPALKHRVPDEAANRVTAYHEAGHALVSFFTKHAHPVHRVTILPRRESLGLTSFMPEKDQYEVTRAQLLASIDVLMAGRAAEDLVCGYELVSSGCASDLSKATTLALDMVQHYGMSDKIGFRVIKDMDSTVFGYSRDVSSATEQLIDSEVRSILQARRLILRRLASPTSRSSQGEKKSEDQPGNSALQDDAPPQKLGLAVAAADSCEFLSPNKPLYSPELTFSDYLLLGTLKQWTNRFKDEDKLRSLVELLSLA</sequence>
<dbReference type="InterPro" id="IPR003959">
    <property type="entry name" value="ATPase_AAA_core"/>
</dbReference>
<evidence type="ECO:0000256" key="12">
    <source>
        <dbReference type="ARBA" id="ARBA00022989"/>
    </source>
</evidence>
<dbReference type="FunFam" id="3.40.50.300:FF:000001">
    <property type="entry name" value="ATP-dependent zinc metalloprotease FtsH"/>
    <property type="match status" value="1"/>
</dbReference>
<dbReference type="PANTHER" id="PTHR23076">
    <property type="entry name" value="METALLOPROTEASE M41 FTSH"/>
    <property type="match status" value="1"/>
</dbReference>
<dbReference type="InterPro" id="IPR000642">
    <property type="entry name" value="Peptidase_M41"/>
</dbReference>
<dbReference type="Gene3D" id="1.20.58.760">
    <property type="entry name" value="Peptidase M41"/>
    <property type="match status" value="1"/>
</dbReference>
<dbReference type="SUPFAM" id="SSF52540">
    <property type="entry name" value="P-loop containing nucleoside triphosphate hydrolases"/>
    <property type="match status" value="1"/>
</dbReference>
<evidence type="ECO:0000256" key="8">
    <source>
        <dbReference type="ARBA" id="ARBA00022741"/>
    </source>
</evidence>
<dbReference type="Pfam" id="PF17862">
    <property type="entry name" value="AAA_lid_3"/>
    <property type="match status" value="1"/>
</dbReference>
<proteinExistence type="inferred from homology"/>
<feature type="transmembrane region" description="Helical" evidence="16">
    <location>
        <begin position="210"/>
        <end position="230"/>
    </location>
</feature>
<evidence type="ECO:0000256" key="14">
    <source>
        <dbReference type="ARBA" id="ARBA00023136"/>
    </source>
</evidence>
<dbReference type="PANTHER" id="PTHR23076:SF97">
    <property type="entry name" value="ATP-DEPENDENT ZINC METALLOPROTEASE YME1L1"/>
    <property type="match status" value="1"/>
</dbReference>
<keyword evidence="5" id="KW-0645">Protease</keyword>
<dbReference type="PROSITE" id="PS00674">
    <property type="entry name" value="AAA"/>
    <property type="match status" value="1"/>
</dbReference>
<keyword evidence="8" id="KW-0547">Nucleotide-binding</keyword>
<evidence type="ECO:0000256" key="3">
    <source>
        <dbReference type="ARBA" id="ARBA00010044"/>
    </source>
</evidence>
<dbReference type="Pfam" id="PF01434">
    <property type="entry name" value="Peptidase_M41"/>
    <property type="match status" value="1"/>
</dbReference>
<organism evidence="19">
    <name type="scientific">Trichuris suis</name>
    <name type="common">pig whipworm</name>
    <dbReference type="NCBI Taxonomy" id="68888"/>
    <lineage>
        <taxon>Eukaryota</taxon>
        <taxon>Metazoa</taxon>
        <taxon>Ecdysozoa</taxon>
        <taxon>Nematoda</taxon>
        <taxon>Enoplea</taxon>
        <taxon>Dorylaimia</taxon>
        <taxon>Trichinellida</taxon>
        <taxon>Trichuridae</taxon>
        <taxon>Trichuris</taxon>
    </lineage>
</organism>
<dbReference type="CDD" id="cd19501">
    <property type="entry name" value="RecA-like_FtsH"/>
    <property type="match status" value="1"/>
</dbReference>
<dbReference type="SMART" id="SM00382">
    <property type="entry name" value="AAA"/>
    <property type="match status" value="1"/>
</dbReference>
<evidence type="ECO:0000256" key="4">
    <source>
        <dbReference type="ARBA" id="ARBA00010550"/>
    </source>
</evidence>
<evidence type="ECO:0000256" key="13">
    <source>
        <dbReference type="ARBA" id="ARBA00023049"/>
    </source>
</evidence>
<dbReference type="GO" id="GO:0010304">
    <property type="term" value="P:PSII associated light-harvesting complex II catabolic process"/>
    <property type="evidence" value="ECO:0007669"/>
    <property type="project" value="UniProtKB-ARBA"/>
</dbReference>
<evidence type="ECO:0000313" key="20">
    <source>
        <dbReference type="Proteomes" id="UP000030764"/>
    </source>
</evidence>
<evidence type="ECO:0000256" key="15">
    <source>
        <dbReference type="SAM" id="MobiDB-lite"/>
    </source>
</evidence>
<keyword evidence="13" id="KW-0482">Metalloprotease</keyword>